<evidence type="ECO:0000313" key="3">
    <source>
        <dbReference type="Proteomes" id="UP001500390"/>
    </source>
</evidence>
<proteinExistence type="predicted"/>
<keyword evidence="3" id="KW-1185">Reference proteome</keyword>
<evidence type="ECO:0000313" key="2">
    <source>
        <dbReference type="EMBL" id="GAA4401558.1"/>
    </source>
</evidence>
<feature type="region of interest" description="Disordered" evidence="1">
    <location>
        <begin position="100"/>
        <end position="122"/>
    </location>
</feature>
<protein>
    <submittedName>
        <fullName evidence="2">Uncharacterized protein</fullName>
    </submittedName>
</protein>
<comment type="caution">
    <text evidence="2">The sequence shown here is derived from an EMBL/GenBank/DDBJ whole genome shotgun (WGS) entry which is preliminary data.</text>
</comment>
<name>A0ABP8K6T3_9MICO</name>
<feature type="region of interest" description="Disordered" evidence="1">
    <location>
        <begin position="172"/>
        <end position="216"/>
    </location>
</feature>
<sequence length="216" mass="22602">MTEKFARDADISPSWRNNPAIPVTAEKFRPVQEAGHRPRSAALASAARIKASIRRGLSRSAQVNRTTSYPVAQPVLADLLGGQGLTLLQAGVLHEPVELDDDSVTDEEVRPGEDGPTVVGHPDLGARAVSEIGEEQPGATLPDGLACRVALADPPLSADGLAWRPREVEHGLGDLLGGGAPARQGRVGRHDEGHPPLAHGHLGQGGRGGDPCGIRR</sequence>
<reference evidence="3" key="1">
    <citation type="journal article" date="2019" name="Int. J. Syst. Evol. Microbiol.">
        <title>The Global Catalogue of Microorganisms (GCM) 10K type strain sequencing project: providing services to taxonomists for standard genome sequencing and annotation.</title>
        <authorList>
            <consortium name="The Broad Institute Genomics Platform"/>
            <consortium name="The Broad Institute Genome Sequencing Center for Infectious Disease"/>
            <person name="Wu L."/>
            <person name="Ma J."/>
        </authorList>
    </citation>
    <scope>NUCLEOTIDE SEQUENCE [LARGE SCALE GENOMIC DNA]</scope>
    <source>
        <strain evidence="3">JCM 17738</strain>
    </source>
</reference>
<feature type="compositionally biased region" description="Gly residues" evidence="1">
    <location>
        <begin position="202"/>
        <end position="216"/>
    </location>
</feature>
<organism evidence="2 3">
    <name type="scientific">Ornithinibacter aureus</name>
    <dbReference type="NCBI Taxonomy" id="622664"/>
    <lineage>
        <taxon>Bacteria</taxon>
        <taxon>Bacillati</taxon>
        <taxon>Actinomycetota</taxon>
        <taxon>Actinomycetes</taxon>
        <taxon>Micrococcales</taxon>
        <taxon>Intrasporangiaceae</taxon>
        <taxon>Ornithinibacter</taxon>
    </lineage>
</organism>
<evidence type="ECO:0000256" key="1">
    <source>
        <dbReference type="SAM" id="MobiDB-lite"/>
    </source>
</evidence>
<dbReference type="Proteomes" id="UP001500390">
    <property type="component" value="Unassembled WGS sequence"/>
</dbReference>
<dbReference type="EMBL" id="BAABFX010000042">
    <property type="protein sequence ID" value="GAA4401558.1"/>
    <property type="molecule type" value="Genomic_DNA"/>
</dbReference>
<gene>
    <name evidence="2" type="ORF">GCM10023153_30000</name>
</gene>
<accession>A0ABP8K6T3</accession>